<feature type="transmembrane region" description="Helical" evidence="10">
    <location>
        <begin position="375"/>
        <end position="396"/>
    </location>
</feature>
<dbReference type="Proteomes" id="UP000261704">
    <property type="component" value="Chromosome"/>
</dbReference>
<feature type="transmembrane region" description="Helical" evidence="10">
    <location>
        <begin position="283"/>
        <end position="304"/>
    </location>
</feature>
<dbReference type="PROSITE" id="PS50850">
    <property type="entry name" value="MFS"/>
    <property type="match status" value="1"/>
</dbReference>
<evidence type="ECO:0000313" key="12">
    <source>
        <dbReference type="EMBL" id="AXX98429.1"/>
    </source>
</evidence>
<dbReference type="OrthoDB" id="9800416at2"/>
<dbReference type="InterPro" id="IPR004812">
    <property type="entry name" value="Efflux_drug-R_Bcr/CmlA"/>
</dbReference>
<keyword evidence="6" id="KW-1003">Cell membrane</keyword>
<accession>A0A347UHV1</accession>
<dbReference type="AlphaFoldDB" id="A0A347UHV1"/>
<dbReference type="EMBL" id="CP032125">
    <property type="protein sequence ID" value="AXX98429.1"/>
    <property type="molecule type" value="Genomic_DNA"/>
</dbReference>
<feature type="transmembrane region" description="Helical" evidence="10">
    <location>
        <begin position="83"/>
        <end position="102"/>
    </location>
</feature>
<feature type="transmembrane region" description="Helical" evidence="10">
    <location>
        <begin position="52"/>
        <end position="71"/>
    </location>
</feature>
<dbReference type="GO" id="GO:0042910">
    <property type="term" value="F:xenobiotic transmembrane transporter activity"/>
    <property type="evidence" value="ECO:0007669"/>
    <property type="project" value="InterPro"/>
</dbReference>
<dbReference type="KEGG" id="pamo:BAR1_11125"/>
<keyword evidence="5 10" id="KW-0813">Transport</keyword>
<comment type="subcellular location">
    <subcellularLocation>
        <location evidence="10">Cell inner membrane</location>
        <topology evidence="10">Multi-pass membrane protein</topology>
    </subcellularLocation>
    <subcellularLocation>
        <location evidence="2">Cell membrane</location>
        <topology evidence="2">Multi-pass membrane protein</topology>
    </subcellularLocation>
</comment>
<dbReference type="RefSeq" id="WP_118943085.1">
    <property type="nucleotide sequence ID" value="NZ_CP032125.1"/>
</dbReference>
<feature type="transmembrane region" description="Helical" evidence="10">
    <location>
        <begin position="217"/>
        <end position="238"/>
    </location>
</feature>
<dbReference type="NCBIfam" id="TIGR00710">
    <property type="entry name" value="efflux_Bcr_CflA"/>
    <property type="match status" value="1"/>
</dbReference>
<comment type="similarity">
    <text evidence="3 10">Belongs to the major facilitator superfamily. Bcr/CmlA family.</text>
</comment>
<sequence>MTPNTAVRYLDRTTPPHISTLILLASLPALSMNMFLPSLPAMAEYFAVDYRLMQLSVALYLGVSAILQLMIGPLSDRFGRRPLILAGGALFLLATLGCIWAPTAEIFLAFRMAQAVIATGMAISRAVVRDMVPDAQAASMIGYVTMGMSLAPMLGPLLGGVLDSYFGWHSVFWLLFVLGVALFVLSWYDLGETSATTNRSFAEQFRQYPELLMSRRFWGYCLSATFASGAFFAYLGGAPFVGKEIFHMNAIWLGLSFGAVSFGYMMGNFLSGRFSTRIGINRMILFGCIIAAVGISISMALFYLGLGNAITFFAFMSTVGLGNGMTLPNASAGMLSVRPDLAGSASGLGGAILIGGGAGLSAFSGSRLSVDSGVYPLLWIMIACSVLAILAILFVMHRERQLSM</sequence>
<evidence type="ECO:0000256" key="3">
    <source>
        <dbReference type="ARBA" id="ARBA00006236"/>
    </source>
</evidence>
<keyword evidence="10" id="KW-0997">Cell inner membrane</keyword>
<feature type="transmembrane region" description="Helical" evidence="10">
    <location>
        <begin position="171"/>
        <end position="190"/>
    </location>
</feature>
<dbReference type="GO" id="GO:1990961">
    <property type="term" value="P:xenobiotic detoxification by transmembrane export across the plasma membrane"/>
    <property type="evidence" value="ECO:0007669"/>
    <property type="project" value="InterPro"/>
</dbReference>
<feature type="transmembrane region" description="Helical" evidence="10">
    <location>
        <begin position="21"/>
        <end position="40"/>
    </location>
</feature>
<evidence type="ECO:0000256" key="10">
    <source>
        <dbReference type="RuleBase" id="RU365088"/>
    </source>
</evidence>
<dbReference type="GO" id="GO:0005886">
    <property type="term" value="C:plasma membrane"/>
    <property type="evidence" value="ECO:0007669"/>
    <property type="project" value="UniProtKB-SubCell"/>
</dbReference>
<dbReference type="CDD" id="cd17320">
    <property type="entry name" value="MFS_MdfA_MDR_like"/>
    <property type="match status" value="1"/>
</dbReference>
<evidence type="ECO:0000256" key="6">
    <source>
        <dbReference type="ARBA" id="ARBA00022475"/>
    </source>
</evidence>
<comment type="function">
    <text evidence="1">Resistance to tetracycline by an active tetracycline efflux. This is an energy-dependent process that decreases the accumulation of the antibiotic in whole cells. This protein functions as a metal-tetracycline/H(+) antiporter.</text>
</comment>
<comment type="similarity">
    <text evidence="4">Belongs to the major facilitator superfamily. TCR/Tet family.</text>
</comment>
<dbReference type="InterPro" id="IPR005829">
    <property type="entry name" value="Sugar_transporter_CS"/>
</dbReference>
<evidence type="ECO:0000256" key="4">
    <source>
        <dbReference type="ARBA" id="ARBA00007520"/>
    </source>
</evidence>
<evidence type="ECO:0000256" key="2">
    <source>
        <dbReference type="ARBA" id="ARBA00004651"/>
    </source>
</evidence>
<gene>
    <name evidence="12" type="ORF">BAR1_11125</name>
</gene>
<keyword evidence="8 10" id="KW-1133">Transmembrane helix</keyword>
<evidence type="ECO:0000256" key="7">
    <source>
        <dbReference type="ARBA" id="ARBA00022692"/>
    </source>
</evidence>
<protein>
    <recommendedName>
        <fullName evidence="10">Bcr/CflA family efflux transporter</fullName>
    </recommendedName>
</protein>
<keyword evidence="9 10" id="KW-0472">Membrane</keyword>
<proteinExistence type="inferred from homology"/>
<name>A0A347UHV1_9RHOB</name>
<dbReference type="InterPro" id="IPR011701">
    <property type="entry name" value="MFS"/>
</dbReference>
<feature type="transmembrane region" description="Helical" evidence="10">
    <location>
        <begin position="250"/>
        <end position="271"/>
    </location>
</feature>
<dbReference type="PRINTS" id="PR01035">
    <property type="entry name" value="TCRTETA"/>
</dbReference>
<dbReference type="PANTHER" id="PTHR43124">
    <property type="entry name" value="PURINE EFFLUX PUMP PBUE"/>
    <property type="match status" value="1"/>
</dbReference>
<dbReference type="InterPro" id="IPR001958">
    <property type="entry name" value="Tet-R_TetA/multi-R_MdtG-like"/>
</dbReference>
<evidence type="ECO:0000313" key="13">
    <source>
        <dbReference type="Proteomes" id="UP000261704"/>
    </source>
</evidence>
<feature type="transmembrane region" description="Helical" evidence="10">
    <location>
        <begin position="140"/>
        <end position="159"/>
    </location>
</feature>
<feature type="domain" description="Major facilitator superfamily (MFS) profile" evidence="11">
    <location>
        <begin position="17"/>
        <end position="400"/>
    </location>
</feature>
<dbReference type="Gene3D" id="1.20.1720.10">
    <property type="entry name" value="Multidrug resistance protein D"/>
    <property type="match status" value="1"/>
</dbReference>
<dbReference type="Pfam" id="PF07690">
    <property type="entry name" value="MFS_1"/>
    <property type="match status" value="1"/>
</dbReference>
<dbReference type="PROSITE" id="PS00216">
    <property type="entry name" value="SUGAR_TRANSPORT_1"/>
    <property type="match status" value="1"/>
</dbReference>
<dbReference type="PANTHER" id="PTHR43124:SF3">
    <property type="entry name" value="CHLORAMPHENICOL EFFLUX PUMP RV0191"/>
    <property type="match status" value="1"/>
</dbReference>
<dbReference type="InterPro" id="IPR050189">
    <property type="entry name" value="MFS_Efflux_Transporters"/>
</dbReference>
<dbReference type="SUPFAM" id="SSF103473">
    <property type="entry name" value="MFS general substrate transporter"/>
    <property type="match status" value="1"/>
</dbReference>
<evidence type="ECO:0000256" key="8">
    <source>
        <dbReference type="ARBA" id="ARBA00022989"/>
    </source>
</evidence>
<keyword evidence="13" id="KW-1185">Reference proteome</keyword>
<evidence type="ECO:0000256" key="5">
    <source>
        <dbReference type="ARBA" id="ARBA00022448"/>
    </source>
</evidence>
<organism evidence="12 13">
    <name type="scientific">Profundibacter amoris</name>
    <dbReference type="NCBI Taxonomy" id="2171755"/>
    <lineage>
        <taxon>Bacteria</taxon>
        <taxon>Pseudomonadati</taxon>
        <taxon>Pseudomonadota</taxon>
        <taxon>Alphaproteobacteria</taxon>
        <taxon>Rhodobacterales</taxon>
        <taxon>Paracoccaceae</taxon>
        <taxon>Profundibacter</taxon>
    </lineage>
</organism>
<dbReference type="InterPro" id="IPR020846">
    <property type="entry name" value="MFS_dom"/>
</dbReference>
<reference evidence="12 13" key="1">
    <citation type="submission" date="2018-09" db="EMBL/GenBank/DDBJ databases">
        <title>Profundibacter amoris BAR1 gen. nov., sp. nov., a new member of the Roseobacter clade isolated at Lokis Castle Vent Field on the Arctic Mid-Oceanic Ridge.</title>
        <authorList>
            <person name="Le Moine Bauer S."/>
            <person name="Sjoeberg A.G."/>
            <person name="L'Haridon S."/>
            <person name="Stokke R."/>
            <person name="Roalkvam I."/>
            <person name="Steen I.H."/>
            <person name="Dahle H."/>
        </authorList>
    </citation>
    <scope>NUCLEOTIDE SEQUENCE [LARGE SCALE GENOMIC DNA]</scope>
    <source>
        <strain evidence="12 13">BAR1</strain>
    </source>
</reference>
<feature type="transmembrane region" description="Helical" evidence="10">
    <location>
        <begin position="310"/>
        <end position="329"/>
    </location>
</feature>
<dbReference type="InterPro" id="IPR036259">
    <property type="entry name" value="MFS_trans_sf"/>
</dbReference>
<evidence type="ECO:0000259" key="11">
    <source>
        <dbReference type="PROSITE" id="PS50850"/>
    </source>
</evidence>
<evidence type="ECO:0000256" key="1">
    <source>
        <dbReference type="ARBA" id="ARBA00003279"/>
    </source>
</evidence>
<keyword evidence="7 10" id="KW-0812">Transmembrane</keyword>
<evidence type="ECO:0000256" key="9">
    <source>
        <dbReference type="ARBA" id="ARBA00023136"/>
    </source>
</evidence>
<feature type="transmembrane region" description="Helical" evidence="10">
    <location>
        <begin position="108"/>
        <end position="128"/>
    </location>
</feature>
<feature type="transmembrane region" description="Helical" evidence="10">
    <location>
        <begin position="341"/>
        <end position="363"/>
    </location>
</feature>